<accession>A0ABN2VPK5</accession>
<feature type="transmembrane region" description="Helical" evidence="2">
    <location>
        <begin position="624"/>
        <end position="642"/>
    </location>
</feature>
<feature type="transmembrane region" description="Helical" evidence="2">
    <location>
        <begin position="1235"/>
        <end position="1255"/>
    </location>
</feature>
<dbReference type="NCBIfam" id="NF047321">
    <property type="entry name" value="SCO7613_CTERM"/>
    <property type="match status" value="1"/>
</dbReference>
<feature type="compositionally biased region" description="Acidic residues" evidence="1">
    <location>
        <begin position="276"/>
        <end position="287"/>
    </location>
</feature>
<organism evidence="3 4">
    <name type="scientific">Aeromicrobium halocynthiae</name>
    <dbReference type="NCBI Taxonomy" id="560557"/>
    <lineage>
        <taxon>Bacteria</taxon>
        <taxon>Bacillati</taxon>
        <taxon>Actinomycetota</taxon>
        <taxon>Actinomycetes</taxon>
        <taxon>Propionibacteriales</taxon>
        <taxon>Nocardioidaceae</taxon>
        <taxon>Aeromicrobium</taxon>
    </lineage>
</organism>
<evidence type="ECO:0000313" key="3">
    <source>
        <dbReference type="EMBL" id="GAA2068628.1"/>
    </source>
</evidence>
<name>A0ABN2VPK5_9ACTN</name>
<feature type="transmembrane region" description="Helical" evidence="2">
    <location>
        <begin position="1343"/>
        <end position="1360"/>
    </location>
</feature>
<feature type="transmembrane region" description="Helical" evidence="2">
    <location>
        <begin position="910"/>
        <end position="929"/>
    </location>
</feature>
<feature type="transmembrane region" description="Helical" evidence="2">
    <location>
        <begin position="334"/>
        <end position="352"/>
    </location>
</feature>
<feature type="transmembrane region" description="Helical" evidence="2">
    <location>
        <begin position="1059"/>
        <end position="1078"/>
    </location>
</feature>
<feature type="transmembrane region" description="Helical" evidence="2">
    <location>
        <begin position="1211"/>
        <end position="1229"/>
    </location>
</feature>
<gene>
    <name evidence="3" type="ORF">GCM10009821_00540</name>
</gene>
<feature type="transmembrane region" description="Helical" evidence="2">
    <location>
        <begin position="959"/>
        <end position="977"/>
    </location>
</feature>
<feature type="transmembrane region" description="Helical" evidence="2">
    <location>
        <begin position="1293"/>
        <end position="1311"/>
    </location>
</feature>
<feature type="transmembrane region" description="Helical" evidence="2">
    <location>
        <begin position="983"/>
        <end position="1004"/>
    </location>
</feature>
<feature type="transmembrane region" description="Helical" evidence="2">
    <location>
        <begin position="359"/>
        <end position="380"/>
    </location>
</feature>
<feature type="transmembrane region" description="Helical" evidence="2">
    <location>
        <begin position="1035"/>
        <end position="1054"/>
    </location>
</feature>
<evidence type="ECO:0000256" key="1">
    <source>
        <dbReference type="SAM" id="MobiDB-lite"/>
    </source>
</evidence>
<feature type="transmembrane region" description="Helical" evidence="2">
    <location>
        <begin position="580"/>
        <end position="596"/>
    </location>
</feature>
<feature type="transmembrane region" description="Helical" evidence="2">
    <location>
        <begin position="778"/>
        <end position="796"/>
    </location>
</feature>
<feature type="transmembrane region" description="Helical" evidence="2">
    <location>
        <begin position="753"/>
        <end position="772"/>
    </location>
</feature>
<feature type="compositionally biased region" description="Low complexity" evidence="1">
    <location>
        <begin position="101"/>
        <end position="135"/>
    </location>
</feature>
<feature type="transmembrane region" description="Helical" evidence="2">
    <location>
        <begin position="836"/>
        <end position="854"/>
    </location>
</feature>
<feature type="region of interest" description="Disordered" evidence="1">
    <location>
        <begin position="78"/>
        <end position="136"/>
    </location>
</feature>
<feature type="transmembrane region" description="Helical" evidence="2">
    <location>
        <begin position="886"/>
        <end position="903"/>
    </location>
</feature>
<feature type="transmembrane region" description="Helical" evidence="2">
    <location>
        <begin position="527"/>
        <end position="545"/>
    </location>
</feature>
<feature type="transmembrane region" description="Helical" evidence="2">
    <location>
        <begin position="305"/>
        <end position="322"/>
    </location>
</feature>
<feature type="transmembrane region" description="Helical" evidence="2">
    <location>
        <begin position="238"/>
        <end position="255"/>
    </location>
</feature>
<evidence type="ECO:0008006" key="5">
    <source>
        <dbReference type="Google" id="ProtNLM"/>
    </source>
</evidence>
<feature type="transmembrane region" description="Helical" evidence="2">
    <location>
        <begin position="477"/>
        <end position="501"/>
    </location>
</feature>
<feature type="transmembrane region" description="Helical" evidence="2">
    <location>
        <begin position="1267"/>
        <end position="1287"/>
    </location>
</feature>
<evidence type="ECO:0000313" key="4">
    <source>
        <dbReference type="Proteomes" id="UP001501480"/>
    </source>
</evidence>
<protein>
    <recommendedName>
        <fullName evidence="5">DUF2157 domain-containing protein</fullName>
    </recommendedName>
</protein>
<dbReference type="EMBL" id="BAAAPY010000001">
    <property type="protein sequence ID" value="GAA2068628.1"/>
    <property type="molecule type" value="Genomic_DNA"/>
</dbReference>
<feature type="transmembrane region" description="Helical" evidence="2">
    <location>
        <begin position="141"/>
        <end position="166"/>
    </location>
</feature>
<keyword evidence="2" id="KW-0472">Membrane</keyword>
<feature type="region of interest" description="Disordered" evidence="1">
    <location>
        <begin position="263"/>
        <end position="287"/>
    </location>
</feature>
<feature type="transmembrane region" description="Helical" evidence="2">
    <location>
        <begin position="445"/>
        <end position="465"/>
    </location>
</feature>
<comment type="caution">
    <text evidence="3">The sequence shown here is derived from an EMBL/GenBank/DDBJ whole genome shotgun (WGS) entry which is preliminary data.</text>
</comment>
<feature type="transmembrane region" description="Helical" evidence="2">
    <location>
        <begin position="861"/>
        <end position="880"/>
    </location>
</feature>
<dbReference type="InterPro" id="IPR058062">
    <property type="entry name" value="SCO7613_C"/>
</dbReference>
<evidence type="ECO:0000256" key="2">
    <source>
        <dbReference type="SAM" id="Phobius"/>
    </source>
</evidence>
<dbReference type="RefSeq" id="WP_344322920.1">
    <property type="nucleotide sequence ID" value="NZ_BAAAPY010000001.1"/>
</dbReference>
<feature type="transmembrane region" description="Helical" evidence="2">
    <location>
        <begin position="678"/>
        <end position="698"/>
    </location>
</feature>
<feature type="transmembrane region" description="Helical" evidence="2">
    <location>
        <begin position="1137"/>
        <end position="1154"/>
    </location>
</feature>
<feature type="transmembrane region" description="Helical" evidence="2">
    <location>
        <begin position="200"/>
        <end position="218"/>
    </location>
</feature>
<feature type="transmembrane region" description="Helical" evidence="2">
    <location>
        <begin position="392"/>
        <end position="413"/>
    </location>
</feature>
<keyword evidence="2" id="KW-0812">Transmembrane</keyword>
<feature type="transmembrane region" description="Helical" evidence="2">
    <location>
        <begin position="1185"/>
        <end position="1204"/>
    </location>
</feature>
<proteinExistence type="predicted"/>
<keyword evidence="4" id="KW-1185">Reference proteome</keyword>
<feature type="transmembrane region" description="Helical" evidence="2">
    <location>
        <begin position="808"/>
        <end position="830"/>
    </location>
</feature>
<feature type="transmembrane region" description="Helical" evidence="2">
    <location>
        <begin position="420"/>
        <end position="439"/>
    </location>
</feature>
<dbReference type="Proteomes" id="UP001501480">
    <property type="component" value="Unassembled WGS sequence"/>
</dbReference>
<feature type="transmembrane region" description="Helical" evidence="2">
    <location>
        <begin position="728"/>
        <end position="746"/>
    </location>
</feature>
<reference evidence="3 4" key="1">
    <citation type="journal article" date="2019" name="Int. J. Syst. Evol. Microbiol.">
        <title>The Global Catalogue of Microorganisms (GCM) 10K type strain sequencing project: providing services to taxonomists for standard genome sequencing and annotation.</title>
        <authorList>
            <consortium name="The Broad Institute Genomics Platform"/>
            <consortium name="The Broad Institute Genome Sequencing Center for Infectious Disease"/>
            <person name="Wu L."/>
            <person name="Ma J."/>
        </authorList>
    </citation>
    <scope>NUCLEOTIDE SEQUENCE [LARGE SCALE GENOMIC DNA]</scope>
    <source>
        <strain evidence="3 4">JCM 15749</strain>
    </source>
</reference>
<sequence>MTFADPSACPDCASVLDGGSSCPNCRLDLTSDAARQLWAALRSADAWLDEARRHRVPVPSPAPAEPVDVVEVPDLAPQAAASATPPVGHDDPPAPTGGEGLVEAAAPPAPAVGVPQREASSGGAGTSAPAASASRTPRRRLSVGTVLLTLGALSLVVAAIIFIAVYWGPMGILGRAAVLLAVTALIGGFGVVVTRRGLRGSAEALWSVFLAFLSLDWLLSRDQGLFGLDTAPAAPVELTWAAVMVVLGALVVGLGRRHLPAVGSTGAATTHPGPDPQDDAVVEDEPPVEDRDVDLTSAVRRPVELVAPSVLAGLAVAFALPRRLSDLADVGLRAFWALALVAAVSLAAALLLRRVGLRLGAVIVTVTACVLGAVGVVVAYGTAVTNPAFDDLVLRAEGLPLALVALGLFAGSFVVRSRAAVAGVLAAAGTVSAVVLVTLPVGEQWLATGVLVLHATLGLLLVLATAGSGPVRHGVRWAAAVPVGIALVGLVVDAVAVLVVAGTSVEGAGRLALDERIEPGLALTSDAWRACVVGLLLAATTLRLAATTRTVDRTHALTVALLLALGGAGTTTALLGPTALAMSAVLVAGGLVVGLLGGRTLTVRLVLGATLAAAGPLAALGSWWATAIVSVVTAGGLALLAARVPVARWRDVSGGGAAGWALSGLLAALAAGGVEPAVATYVLTTSVLALLVVAVLALGARTGRAGVEVAAAAGALVALDRLSATLGVAEQSVVLLAAGAVLVALSHRTAERWWYAVVGSIAAVTAAVLVGGGTGPVLWEWAAGLWPVAAAVVLVASRRAPASVLREVLAGTGALLAGASVLPPVVLLGLPVVVEAAALVVAAAALAWVVLTRAVGRSGSVGAEVAAGVLAAWGLSVAVAELPLPHGVAVAVATGLLVVALAWRVPRRPWYALLAAALAWSLVGATLGSEDVASWAWPAAGLLLVAAARPLAGWWRDGVAGSAAFVLAMSVLPLLRLVEADDLLVSCASLVTAAVAVAVAHRVLGPARGGSGVEVGGGLAALVAVVAASGALAPVTFAVVAVLLAALATTLAWLVRRRWWYALVGAAAAGLSVVCSVGETSTALWAWPASAAVVAVGAARVPGWWRQVLAGLAAVLAGACVAPVADSAEWDVTVTTLSLVGVAAVLAALAVVVLRTPRGGPGVEVGAALLASAGVLLGAESTGPAHVALLLTVVGAATATLSLLDRDRGWYRWIGAVALAVAYVLRLVASDVGIVEAYTLPFGVLLLAAGVVATRRPDDRPGPTGRTVVTLGPGLLLCLAPSLPLALADPTSLRALLLGLAALAVMAAGIVARWQAPFVAGSLVVAAIVLTNVGPYAWGLPRWVLIAVAGAAMLVTGVTWERRVQDGRAAVRWVGAMR</sequence>
<feature type="transmembrane region" description="Helical" evidence="2">
    <location>
        <begin position="557"/>
        <end position="574"/>
    </location>
</feature>
<feature type="transmembrane region" description="Helical" evidence="2">
    <location>
        <begin position="1318"/>
        <end position="1337"/>
    </location>
</feature>
<feature type="transmembrane region" description="Helical" evidence="2">
    <location>
        <begin position="654"/>
        <end position="672"/>
    </location>
</feature>
<feature type="transmembrane region" description="Helical" evidence="2">
    <location>
        <begin position="1108"/>
        <end position="1125"/>
    </location>
</feature>
<feature type="transmembrane region" description="Helical" evidence="2">
    <location>
        <begin position="172"/>
        <end position="193"/>
    </location>
</feature>
<keyword evidence="2" id="KW-1133">Transmembrane helix</keyword>